<evidence type="ECO:0000259" key="4">
    <source>
        <dbReference type="PROSITE" id="PS51077"/>
    </source>
</evidence>
<dbReference type="InterPro" id="IPR029016">
    <property type="entry name" value="GAF-like_dom_sf"/>
</dbReference>
<dbReference type="SUPFAM" id="SSF55781">
    <property type="entry name" value="GAF domain-like"/>
    <property type="match status" value="1"/>
</dbReference>
<organism evidence="6 7">
    <name type="scientific">Pigmentiphaga litoralis</name>
    <dbReference type="NCBI Taxonomy" id="516702"/>
    <lineage>
        <taxon>Bacteria</taxon>
        <taxon>Pseudomonadati</taxon>
        <taxon>Pseudomonadota</taxon>
        <taxon>Betaproteobacteria</taxon>
        <taxon>Burkholderiales</taxon>
        <taxon>Alcaligenaceae</taxon>
        <taxon>Pigmentiphaga</taxon>
    </lineage>
</organism>
<keyword evidence="3" id="KW-0804">Transcription</keyword>
<feature type="domain" description="IclR-ED" evidence="5">
    <location>
        <begin position="83"/>
        <end position="261"/>
    </location>
</feature>
<dbReference type="SUPFAM" id="SSF46785">
    <property type="entry name" value="Winged helix' DNA-binding domain"/>
    <property type="match status" value="1"/>
</dbReference>
<dbReference type="RefSeq" id="WP_179585223.1">
    <property type="nucleotide sequence ID" value="NZ_JACBYR010000001.1"/>
</dbReference>
<evidence type="ECO:0000259" key="5">
    <source>
        <dbReference type="PROSITE" id="PS51078"/>
    </source>
</evidence>
<comment type="caution">
    <text evidence="6">The sequence shown here is derived from an EMBL/GenBank/DDBJ whole genome shotgun (WGS) entry which is preliminary data.</text>
</comment>
<accession>A0A7Y9LML3</accession>
<sequence length="262" mass="27711">MTSLPSDAAQATPPATPATGRVQVIDRAFIVLNALLPLPEGASALTLANLTQIDRTTVHRLLRTLLHWGMVQARDGIYTLGPQCLVLGTAQQDRLGVRRAALPHAIELQEKGVGKRRAVVSISVPALDHVVIIERIWTPSTPLNIITDIGTRFPMDASVSGRAVLAAMTPEAGRARVGAQRYKAVADRLDAIRADGGISFALSEMRPGVGTMACPILGRNNEPVAAIIVAGLSIDDELRADAPLAQHARRTAASISSALRLG</sequence>
<dbReference type="PANTHER" id="PTHR30136:SF24">
    <property type="entry name" value="HTH-TYPE TRANSCRIPTIONAL REPRESSOR ALLR"/>
    <property type="match status" value="1"/>
</dbReference>
<reference evidence="6 7" key="1">
    <citation type="submission" date="2020-07" db="EMBL/GenBank/DDBJ databases">
        <title>Genomic Encyclopedia of Type Strains, Phase IV (KMG-V): Genome sequencing to study the core and pangenomes of soil and plant-associated prokaryotes.</title>
        <authorList>
            <person name="Whitman W."/>
        </authorList>
    </citation>
    <scope>NUCLEOTIDE SEQUENCE [LARGE SCALE GENOMIC DNA]</scope>
    <source>
        <strain evidence="6 7">SAS40</strain>
    </source>
</reference>
<dbReference type="Pfam" id="PF01614">
    <property type="entry name" value="IclR_C"/>
    <property type="match status" value="1"/>
</dbReference>
<dbReference type="InterPro" id="IPR036390">
    <property type="entry name" value="WH_DNA-bd_sf"/>
</dbReference>
<dbReference type="InterPro" id="IPR036388">
    <property type="entry name" value="WH-like_DNA-bd_sf"/>
</dbReference>
<gene>
    <name evidence="6" type="ORF">FHW18_001651</name>
</gene>
<evidence type="ECO:0000256" key="1">
    <source>
        <dbReference type="ARBA" id="ARBA00023015"/>
    </source>
</evidence>
<evidence type="ECO:0000256" key="2">
    <source>
        <dbReference type="ARBA" id="ARBA00023125"/>
    </source>
</evidence>
<dbReference type="InterPro" id="IPR014757">
    <property type="entry name" value="Tscrpt_reg_IclR_C"/>
</dbReference>
<dbReference type="Gene3D" id="1.10.10.10">
    <property type="entry name" value="Winged helix-like DNA-binding domain superfamily/Winged helix DNA-binding domain"/>
    <property type="match status" value="1"/>
</dbReference>
<name>A0A7Y9LML3_9BURK</name>
<dbReference type="GO" id="GO:0003700">
    <property type="term" value="F:DNA-binding transcription factor activity"/>
    <property type="evidence" value="ECO:0007669"/>
    <property type="project" value="TreeGrafter"/>
</dbReference>
<dbReference type="PANTHER" id="PTHR30136">
    <property type="entry name" value="HELIX-TURN-HELIX TRANSCRIPTIONAL REGULATOR, ICLR FAMILY"/>
    <property type="match status" value="1"/>
</dbReference>
<dbReference type="Pfam" id="PF09339">
    <property type="entry name" value="HTH_IclR"/>
    <property type="match status" value="1"/>
</dbReference>
<dbReference type="GO" id="GO:0045892">
    <property type="term" value="P:negative regulation of DNA-templated transcription"/>
    <property type="evidence" value="ECO:0007669"/>
    <property type="project" value="TreeGrafter"/>
</dbReference>
<evidence type="ECO:0000313" key="6">
    <source>
        <dbReference type="EMBL" id="NYE82380.1"/>
    </source>
</evidence>
<dbReference type="PROSITE" id="PS51077">
    <property type="entry name" value="HTH_ICLR"/>
    <property type="match status" value="1"/>
</dbReference>
<keyword evidence="2 6" id="KW-0238">DNA-binding</keyword>
<dbReference type="PROSITE" id="PS51078">
    <property type="entry name" value="ICLR_ED"/>
    <property type="match status" value="1"/>
</dbReference>
<dbReference type="EMBL" id="JACBYR010000001">
    <property type="protein sequence ID" value="NYE82380.1"/>
    <property type="molecule type" value="Genomic_DNA"/>
</dbReference>
<evidence type="ECO:0000313" key="7">
    <source>
        <dbReference type="Proteomes" id="UP000542125"/>
    </source>
</evidence>
<dbReference type="GO" id="GO:0003677">
    <property type="term" value="F:DNA binding"/>
    <property type="evidence" value="ECO:0007669"/>
    <property type="project" value="UniProtKB-KW"/>
</dbReference>
<keyword evidence="1" id="KW-0805">Transcription regulation</keyword>
<dbReference type="Gene3D" id="3.30.450.40">
    <property type="match status" value="1"/>
</dbReference>
<dbReference type="Proteomes" id="UP000542125">
    <property type="component" value="Unassembled WGS sequence"/>
</dbReference>
<dbReference type="InterPro" id="IPR005471">
    <property type="entry name" value="Tscrpt_reg_IclR_N"/>
</dbReference>
<dbReference type="InterPro" id="IPR050707">
    <property type="entry name" value="HTH_MetabolicPath_Reg"/>
</dbReference>
<feature type="domain" description="HTH iclR-type" evidence="4">
    <location>
        <begin position="22"/>
        <end position="82"/>
    </location>
</feature>
<protein>
    <submittedName>
        <fullName evidence="6">DNA-binding IclR family transcriptional regulator</fullName>
    </submittedName>
</protein>
<dbReference type="SMART" id="SM00346">
    <property type="entry name" value="HTH_ICLR"/>
    <property type="match status" value="1"/>
</dbReference>
<dbReference type="AlphaFoldDB" id="A0A7Y9LML3"/>
<proteinExistence type="predicted"/>
<evidence type="ECO:0000256" key="3">
    <source>
        <dbReference type="ARBA" id="ARBA00023163"/>
    </source>
</evidence>
<keyword evidence="7" id="KW-1185">Reference proteome</keyword>